<keyword evidence="1" id="KW-0808">Transferase</keyword>
<feature type="domain" description="AB hydrolase-1" evidence="2">
    <location>
        <begin position="60"/>
        <end position="319"/>
    </location>
</feature>
<name>A0ABS3KWQ0_9PROT</name>
<dbReference type="InterPro" id="IPR000073">
    <property type="entry name" value="AB_hydrolase_1"/>
</dbReference>
<dbReference type="PRINTS" id="PR00111">
    <property type="entry name" value="ABHYDROLASE"/>
</dbReference>
<dbReference type="Proteomes" id="UP001518989">
    <property type="component" value="Unassembled WGS sequence"/>
</dbReference>
<evidence type="ECO:0000313" key="4">
    <source>
        <dbReference type="Proteomes" id="UP001518989"/>
    </source>
</evidence>
<dbReference type="InterPro" id="IPR008220">
    <property type="entry name" value="HAT_MetX-like"/>
</dbReference>
<accession>A0ABS3KWQ0</accession>
<dbReference type="PIRSF" id="PIRSF000443">
    <property type="entry name" value="Homoser_Ac_trans"/>
    <property type="match status" value="1"/>
</dbReference>
<dbReference type="InterPro" id="IPR029058">
    <property type="entry name" value="AB_hydrolase_fold"/>
</dbReference>
<dbReference type="GO" id="GO:0016787">
    <property type="term" value="F:hydrolase activity"/>
    <property type="evidence" value="ECO:0007669"/>
    <property type="project" value="UniProtKB-KW"/>
</dbReference>
<evidence type="ECO:0000256" key="1">
    <source>
        <dbReference type="ARBA" id="ARBA00022679"/>
    </source>
</evidence>
<dbReference type="Gene3D" id="3.40.50.1820">
    <property type="entry name" value="alpha/beta hydrolase"/>
    <property type="match status" value="1"/>
</dbReference>
<dbReference type="Pfam" id="PF00561">
    <property type="entry name" value="Abhydrolase_1"/>
    <property type="match status" value="1"/>
</dbReference>
<reference evidence="3 4" key="1">
    <citation type="submission" date="2020-09" db="EMBL/GenBank/DDBJ databases">
        <title>Roseomonas.</title>
        <authorList>
            <person name="Zhu W."/>
        </authorList>
    </citation>
    <scope>NUCLEOTIDE SEQUENCE [LARGE SCALE GENOMIC DNA]</scope>
    <source>
        <strain evidence="3 4">573</strain>
    </source>
</reference>
<keyword evidence="4" id="KW-1185">Reference proteome</keyword>
<sequence length="347" mass="37491">MAAGPALAQAPAAIPAPALTAAPVPVQGRWVARDFRFHDGQTMAELPLSYTTLGAPTGQPVLVLHGTGGSARSLLTPIFSGQLFGPGQPLDASRYYVIIPDILGAGSSAKPSDGLRANFPRYTYDDMVQAQYRLVTEGLGIRHLRLILGQSMGGMHAWLWGVTYPEMMDAIVPMASQPTAMSGRNWIMRRLQIEMIRRDPAYQNGNYTEQPASLRMANVFYGLGTSGGTQFLQAAAPSRAAADTLVDSRLAAPPPLDANDFIYQWDSARDYDPSAQLDRIKARVLAINAADDERNPPETGLMQAAMARIPNAQMLLIPASEKTMGHGTTGTASFYAEELRRFVEGLE</sequence>
<keyword evidence="3" id="KW-0378">Hydrolase</keyword>
<gene>
    <name evidence="3" type="ORF">IAI61_18730</name>
</gene>
<organism evidence="3 4">
    <name type="scientific">Roseomonas haemaphysalidis</name>
    <dbReference type="NCBI Taxonomy" id="2768162"/>
    <lineage>
        <taxon>Bacteria</taxon>
        <taxon>Pseudomonadati</taxon>
        <taxon>Pseudomonadota</taxon>
        <taxon>Alphaproteobacteria</taxon>
        <taxon>Acetobacterales</taxon>
        <taxon>Roseomonadaceae</taxon>
        <taxon>Roseomonas</taxon>
    </lineage>
</organism>
<dbReference type="SUPFAM" id="SSF53474">
    <property type="entry name" value="alpha/beta-Hydrolases"/>
    <property type="match status" value="1"/>
</dbReference>
<proteinExistence type="predicted"/>
<dbReference type="PANTHER" id="PTHR32268">
    <property type="entry name" value="HOMOSERINE O-ACETYLTRANSFERASE"/>
    <property type="match status" value="1"/>
</dbReference>
<comment type="caution">
    <text evidence="3">The sequence shown here is derived from an EMBL/GenBank/DDBJ whole genome shotgun (WGS) entry which is preliminary data.</text>
</comment>
<protein>
    <submittedName>
        <fullName evidence="3">Alpha/beta fold hydrolase</fullName>
    </submittedName>
</protein>
<evidence type="ECO:0000313" key="3">
    <source>
        <dbReference type="EMBL" id="MBO1081078.1"/>
    </source>
</evidence>
<dbReference type="EMBL" id="JACTNG010000012">
    <property type="protein sequence ID" value="MBO1081078.1"/>
    <property type="molecule type" value="Genomic_DNA"/>
</dbReference>
<evidence type="ECO:0000259" key="2">
    <source>
        <dbReference type="Pfam" id="PF00561"/>
    </source>
</evidence>
<dbReference type="PANTHER" id="PTHR32268:SF11">
    <property type="entry name" value="HOMOSERINE O-ACETYLTRANSFERASE"/>
    <property type="match status" value="1"/>
</dbReference>
<dbReference type="NCBIfam" id="NF005071">
    <property type="entry name" value="PRK06489.1"/>
    <property type="match status" value="1"/>
</dbReference>